<dbReference type="PANTHER" id="PTHR46268:SF15">
    <property type="entry name" value="UNIVERSAL STRESS PROTEIN HP_0031"/>
    <property type="match status" value="1"/>
</dbReference>
<keyword evidence="4" id="KW-1185">Reference proteome</keyword>
<dbReference type="InterPro" id="IPR006016">
    <property type="entry name" value="UspA"/>
</dbReference>
<evidence type="ECO:0000259" key="2">
    <source>
        <dbReference type="Pfam" id="PF00582"/>
    </source>
</evidence>
<proteinExistence type="inferred from homology"/>
<dbReference type="EMBL" id="RYFI01000010">
    <property type="protein sequence ID" value="RXF73197.1"/>
    <property type="molecule type" value="Genomic_DNA"/>
</dbReference>
<evidence type="ECO:0000256" key="1">
    <source>
        <dbReference type="ARBA" id="ARBA00008791"/>
    </source>
</evidence>
<dbReference type="RefSeq" id="WP_128777728.1">
    <property type="nucleotide sequence ID" value="NZ_RYFI01000010.1"/>
</dbReference>
<dbReference type="OrthoDB" id="9804721at2"/>
<dbReference type="AlphaFoldDB" id="A0A4Q0MHX4"/>
<evidence type="ECO:0000313" key="3">
    <source>
        <dbReference type="EMBL" id="RXF73197.1"/>
    </source>
</evidence>
<dbReference type="InterPro" id="IPR006015">
    <property type="entry name" value="Universal_stress_UspA"/>
</dbReference>
<dbReference type="CDD" id="cd00293">
    <property type="entry name" value="USP-like"/>
    <property type="match status" value="1"/>
</dbReference>
<dbReference type="SUPFAM" id="SSF52402">
    <property type="entry name" value="Adenine nucleotide alpha hydrolases-like"/>
    <property type="match status" value="1"/>
</dbReference>
<sequence length="281" mass="29379">MPHSLSGLKNVLVVMNEEGQGERSAALAYGLSLAQAAQAHVTVQAGTVKLDLPSARGSSVVAGMVAAENRRLRELATRIADESRAEAAMAGVICETDATQLDYAHLKARALAQARVNDVTIVDADPSVLTIDGGLLRTVLFDSGRPSIVVPKGCDAFAADRIVVAWDGSASASRAVASAMPFLRAASEVEVVCYIGEKDLSDSAAGADLAAALVRHDVNVSAKELAAGGDVARRLCEQVGLIRADMIVMGAFVHSPVREWLFGGVTQSMLKTTPVPLFMAR</sequence>
<dbReference type="Pfam" id="PF00582">
    <property type="entry name" value="Usp"/>
    <property type="match status" value="1"/>
</dbReference>
<comment type="similarity">
    <text evidence="1">Belongs to the universal stress protein A family.</text>
</comment>
<organism evidence="3 4">
    <name type="scientific">Hansschlegelia zhihuaiae</name>
    <dbReference type="NCBI Taxonomy" id="405005"/>
    <lineage>
        <taxon>Bacteria</taxon>
        <taxon>Pseudomonadati</taxon>
        <taxon>Pseudomonadota</taxon>
        <taxon>Alphaproteobacteria</taxon>
        <taxon>Hyphomicrobiales</taxon>
        <taxon>Methylopilaceae</taxon>
        <taxon>Hansschlegelia</taxon>
    </lineage>
</organism>
<protein>
    <submittedName>
        <fullName evidence="3">Universal stress protein</fullName>
    </submittedName>
</protein>
<dbReference type="Gene3D" id="3.40.50.12370">
    <property type="match status" value="1"/>
</dbReference>
<evidence type="ECO:0000313" key="4">
    <source>
        <dbReference type="Proteomes" id="UP000289708"/>
    </source>
</evidence>
<gene>
    <name evidence="3" type="ORF">EK403_12000</name>
</gene>
<dbReference type="Proteomes" id="UP000289708">
    <property type="component" value="Unassembled WGS sequence"/>
</dbReference>
<accession>A0A4Q0MHX4</accession>
<dbReference type="PANTHER" id="PTHR46268">
    <property type="entry name" value="STRESS RESPONSE PROTEIN NHAX"/>
    <property type="match status" value="1"/>
</dbReference>
<dbReference type="PRINTS" id="PR01438">
    <property type="entry name" value="UNVRSLSTRESS"/>
</dbReference>
<feature type="domain" description="UspA" evidence="2">
    <location>
        <begin position="160"/>
        <end position="281"/>
    </location>
</feature>
<name>A0A4Q0MHX4_9HYPH</name>
<comment type="caution">
    <text evidence="3">The sequence shown here is derived from an EMBL/GenBank/DDBJ whole genome shotgun (WGS) entry which is preliminary data.</text>
</comment>
<reference evidence="3 4" key="1">
    <citation type="submission" date="2018-12" db="EMBL/GenBank/DDBJ databases">
        <title>bacterium Hansschlegelia zhihuaiae S113.</title>
        <authorList>
            <person name="He J."/>
        </authorList>
    </citation>
    <scope>NUCLEOTIDE SEQUENCE [LARGE SCALE GENOMIC DNA]</scope>
    <source>
        <strain evidence="3 4">S 113</strain>
    </source>
</reference>